<dbReference type="AlphaFoldDB" id="A0A375GG31"/>
<evidence type="ECO:0000256" key="2">
    <source>
        <dbReference type="ARBA" id="ARBA00005752"/>
    </source>
</evidence>
<dbReference type="InterPro" id="IPR051786">
    <property type="entry name" value="ASN_synthetase/amidase"/>
</dbReference>
<dbReference type="Proteomes" id="UP000256862">
    <property type="component" value="Plasmid CO2235_mp"/>
</dbReference>
<reference evidence="15" key="2">
    <citation type="submission" date="2018-01" db="EMBL/GenBank/DDBJ databases">
        <authorList>
            <person name="Gaut B.S."/>
            <person name="Morton B.R."/>
            <person name="Clegg M.T."/>
            <person name="Duvall M.R."/>
        </authorList>
    </citation>
    <scope>NUCLEOTIDE SEQUENCE [LARGE SCALE GENOMIC DNA]</scope>
</reference>
<organism evidence="14">
    <name type="scientific">Cupriavidus oxalaticus</name>
    <dbReference type="NCBI Taxonomy" id="96344"/>
    <lineage>
        <taxon>Bacteria</taxon>
        <taxon>Pseudomonadati</taxon>
        <taxon>Pseudomonadota</taxon>
        <taxon>Betaproteobacteria</taxon>
        <taxon>Burkholderiales</taxon>
        <taxon>Burkholderiaceae</taxon>
        <taxon>Cupriavidus</taxon>
    </lineage>
</organism>
<evidence type="ECO:0000256" key="4">
    <source>
        <dbReference type="ARBA" id="ARBA00022741"/>
    </source>
</evidence>
<feature type="domain" description="Glutamine amidotransferase type-2" evidence="11">
    <location>
        <begin position="2"/>
        <end position="224"/>
    </location>
</feature>
<dbReference type="Pfam" id="PF13537">
    <property type="entry name" value="GATase_7"/>
    <property type="match status" value="1"/>
</dbReference>
<dbReference type="EMBL" id="CP069811">
    <property type="protein sequence ID" value="QRQ91394.1"/>
    <property type="molecule type" value="Genomic_DNA"/>
</dbReference>
<dbReference type="CDD" id="cd01991">
    <property type="entry name" value="Asn_synthase_B_C"/>
    <property type="match status" value="1"/>
</dbReference>
<evidence type="ECO:0000313" key="16">
    <source>
        <dbReference type="Proteomes" id="UP000623307"/>
    </source>
</evidence>
<comment type="pathway">
    <text evidence="1">Amino-acid biosynthesis; L-asparagine biosynthesis; L-asparagine from L-aspartate (L-Gln route): step 1/1.</text>
</comment>
<keyword evidence="5 9" id="KW-0067">ATP-binding</keyword>
<dbReference type="SUPFAM" id="SSF56235">
    <property type="entry name" value="N-terminal nucleophile aminohydrolases (Ntn hydrolases)"/>
    <property type="match status" value="1"/>
</dbReference>
<proteinExistence type="inferred from homology"/>
<feature type="binding site" evidence="9">
    <location>
        <position position="106"/>
    </location>
    <ligand>
        <name>L-glutamine</name>
        <dbReference type="ChEBI" id="CHEBI:58359"/>
    </ligand>
</feature>
<dbReference type="PIRSF" id="PIRSF001589">
    <property type="entry name" value="Asn_synthetase_glu-h"/>
    <property type="match status" value="1"/>
</dbReference>
<name>A0A375GG31_9BURK</name>
<dbReference type="PROSITE" id="PS51278">
    <property type="entry name" value="GATASE_TYPE_2"/>
    <property type="match status" value="1"/>
</dbReference>
<keyword evidence="16" id="KW-1185">Reference proteome</keyword>
<dbReference type="Proteomes" id="UP000623307">
    <property type="component" value="Chromosome 1"/>
</dbReference>
<evidence type="ECO:0000313" key="12">
    <source>
        <dbReference type="EMBL" id="QRQ91394.1"/>
    </source>
</evidence>
<dbReference type="Gene3D" id="3.40.50.620">
    <property type="entry name" value="HUPs"/>
    <property type="match status" value="1"/>
</dbReference>
<dbReference type="NCBIfam" id="TIGR01536">
    <property type="entry name" value="asn_synth_AEB"/>
    <property type="match status" value="1"/>
</dbReference>
<comment type="catalytic activity">
    <reaction evidence="7">
        <text>L-aspartate + L-glutamine + ATP + H2O = L-asparagine + L-glutamate + AMP + diphosphate + H(+)</text>
        <dbReference type="Rhea" id="RHEA:12228"/>
        <dbReference type="ChEBI" id="CHEBI:15377"/>
        <dbReference type="ChEBI" id="CHEBI:15378"/>
        <dbReference type="ChEBI" id="CHEBI:29985"/>
        <dbReference type="ChEBI" id="CHEBI:29991"/>
        <dbReference type="ChEBI" id="CHEBI:30616"/>
        <dbReference type="ChEBI" id="CHEBI:33019"/>
        <dbReference type="ChEBI" id="CHEBI:58048"/>
        <dbReference type="ChEBI" id="CHEBI:58359"/>
        <dbReference type="ChEBI" id="CHEBI:456215"/>
        <dbReference type="EC" id="6.3.5.4"/>
    </reaction>
</comment>
<dbReference type="InterPro" id="IPR017932">
    <property type="entry name" value="GATase_2_dom"/>
</dbReference>
<keyword evidence="14" id="KW-0436">Ligase</keyword>
<keyword evidence="8" id="KW-0028">Amino-acid biosynthesis</keyword>
<keyword evidence="8" id="KW-0061">Asparagine biosynthesis</keyword>
<evidence type="ECO:0000256" key="5">
    <source>
        <dbReference type="ARBA" id="ARBA00022840"/>
    </source>
</evidence>
<dbReference type="GO" id="GO:0004066">
    <property type="term" value="F:asparagine synthase (glutamine-hydrolyzing) activity"/>
    <property type="evidence" value="ECO:0007669"/>
    <property type="project" value="UniProtKB-EC"/>
</dbReference>
<dbReference type="InterPro" id="IPR029055">
    <property type="entry name" value="Ntn_hydrolases_N"/>
</dbReference>
<dbReference type="EC" id="6.3.5.4" evidence="3"/>
<dbReference type="OrthoDB" id="9763290at2"/>
<evidence type="ECO:0000256" key="10">
    <source>
        <dbReference type="PIRSR" id="PIRSR001589-3"/>
    </source>
</evidence>
<feature type="binding site" evidence="9">
    <location>
        <begin position="380"/>
        <end position="381"/>
    </location>
    <ligand>
        <name>ATP</name>
        <dbReference type="ChEBI" id="CHEBI:30616"/>
    </ligand>
</feature>
<dbReference type="GO" id="GO:0005829">
    <property type="term" value="C:cytosol"/>
    <property type="evidence" value="ECO:0007669"/>
    <property type="project" value="TreeGrafter"/>
</dbReference>
<dbReference type="CDD" id="cd00712">
    <property type="entry name" value="AsnB"/>
    <property type="match status" value="1"/>
</dbReference>
<feature type="binding site" evidence="9">
    <location>
        <position position="307"/>
    </location>
    <ligand>
        <name>ATP</name>
        <dbReference type="ChEBI" id="CHEBI:30616"/>
    </ligand>
</feature>
<dbReference type="EMBL" id="OGUS01000108">
    <property type="protein sequence ID" value="SPC10613.1"/>
    <property type="molecule type" value="Genomic_DNA"/>
</dbReference>
<reference evidence="12 16" key="3">
    <citation type="submission" date="2021-02" db="EMBL/GenBank/DDBJ databases">
        <title>Complete Genome Sequence of Cupriavidus oxalaticus Strain Ox1, a Soil Oxalate-Degrading Species.</title>
        <authorList>
            <person name="Palmieri F."/>
            <person name="Udriet P."/>
            <person name="Deuasquier M."/>
            <person name="Beaudoing E."/>
            <person name="Johnson S.L."/>
            <person name="Davenport K.W."/>
            <person name="Chain P.S."/>
            <person name="Bindschedler S."/>
            <person name="Junier P."/>
        </authorList>
    </citation>
    <scope>NUCLEOTIDE SEQUENCE [LARGE SCALE GENOMIC DNA]</scope>
    <source>
        <strain evidence="12 16">Ox1</strain>
    </source>
</reference>
<evidence type="ECO:0000256" key="3">
    <source>
        <dbReference type="ARBA" id="ARBA00012737"/>
    </source>
</evidence>
<dbReference type="PANTHER" id="PTHR43284:SF1">
    <property type="entry name" value="ASPARAGINE SYNTHETASE"/>
    <property type="match status" value="1"/>
</dbReference>
<dbReference type="EMBL" id="OGUS01000137">
    <property type="protein sequence ID" value="SPC19775.1"/>
    <property type="molecule type" value="Genomic_DNA"/>
</dbReference>
<evidence type="ECO:0000256" key="6">
    <source>
        <dbReference type="ARBA" id="ARBA00022962"/>
    </source>
</evidence>
<evidence type="ECO:0000313" key="13">
    <source>
        <dbReference type="EMBL" id="SPC10613.1"/>
    </source>
</evidence>
<keyword evidence="4 9" id="KW-0547">Nucleotide-binding</keyword>
<feature type="active site" description="For GATase activity" evidence="8">
    <location>
        <position position="2"/>
    </location>
</feature>
<evidence type="ECO:0000256" key="7">
    <source>
        <dbReference type="ARBA" id="ARBA00048741"/>
    </source>
</evidence>
<evidence type="ECO:0000259" key="11">
    <source>
        <dbReference type="PROSITE" id="PS51278"/>
    </source>
</evidence>
<dbReference type="InterPro" id="IPR014729">
    <property type="entry name" value="Rossmann-like_a/b/a_fold"/>
</dbReference>
<reference evidence="14" key="1">
    <citation type="submission" date="2018-01" db="EMBL/GenBank/DDBJ databases">
        <authorList>
            <person name="Clerissi C."/>
        </authorList>
    </citation>
    <scope>NUCLEOTIDE SEQUENCE</scope>
    <source>
        <strain evidence="14">Cupriavidus oxalaticus LMG 2235</strain>
    </source>
</reference>
<evidence type="ECO:0000313" key="14">
    <source>
        <dbReference type="EMBL" id="SPC19775.1"/>
    </source>
</evidence>
<gene>
    <name evidence="14" type="primary">asnB</name>
    <name evidence="14" type="ORF">CO2235_MP20186</name>
    <name evidence="13" type="ORF">CO2235_U990021</name>
    <name evidence="12" type="ORF">JTE92_00070</name>
</gene>
<dbReference type="InterPro" id="IPR033738">
    <property type="entry name" value="AsnB_N"/>
</dbReference>
<accession>A0A375GG31</accession>
<dbReference type="GO" id="GO:0006529">
    <property type="term" value="P:asparagine biosynthetic process"/>
    <property type="evidence" value="ECO:0007669"/>
    <property type="project" value="UniProtKB-KW"/>
</dbReference>
<dbReference type="RefSeq" id="WP_063237664.1">
    <property type="nucleotide sequence ID" value="NZ_CP069809.1"/>
</dbReference>
<feature type="site" description="Important for beta-aspartyl-AMP intermediate formation" evidence="10">
    <location>
        <position position="382"/>
    </location>
</feature>
<evidence type="ECO:0000313" key="15">
    <source>
        <dbReference type="Proteomes" id="UP000256862"/>
    </source>
</evidence>
<evidence type="ECO:0000256" key="1">
    <source>
        <dbReference type="ARBA" id="ARBA00005187"/>
    </source>
</evidence>
<sequence>MCGLAGFLGGSPAPLADRAALLAEMARQIRHRGPDHGDTWCDPDKPFGLAHRRLAIVDLSAAGQQPMAAASGRYVIAYNGEIYNHLEIRAELERAGAAPRWRGHSDTETLLAGIDAWGAEATVRRAQGMFAFALWDRQTGILTLARDRLGEKPLYYGWQGTGQARTFVFGSELKALRRHPAFEGSINRDALCLFMRHNNVAGSHSIYQNIAKLPPAHLLTLSLRAPEPVLRPYWSGAAAALDGVRHPFPGTPEEAVDSLQALLRDAVGRQMMADVPLGAFLSGGVDSSTVVALMQAQSSQPVRTFSIGFHNSDYSEAAYAKAVAQHLGTSHTELYVTPEHAMAVIPELPASYDEPFADSSQIPTLLVSQLARRHVTVSLSGDAGDELFGGYNRYQITAELWQRLSRVPSSVRAAAAWGLTRLSPHRIDQLAATLPIASRWNNLGEKVHKGAGVMAARSSAELYRGMVSHWHHPQTLVIGGTEPDSVVPALDALTDVERMMALDMLGYLPDDILTKVDRAAMRHSLETRIPFLDHRVVEFAWRLPLACKVRKEAGGYTTKWVLRQVLDRYVPKALIERPKMGFGIPIDAWLRGPLRDWAEDLLDERRLRQQGYLDPEPIRSRWAEHLSGRRNWQHPLWCVLMFQAWLAHERVQQPTFDNEACEAVA</sequence>
<protein>
    <recommendedName>
        <fullName evidence="3">asparagine synthase (glutamine-hydrolyzing)</fullName>
        <ecNumber evidence="3">6.3.5.4</ecNumber>
    </recommendedName>
</protein>
<dbReference type="Gene3D" id="3.60.20.10">
    <property type="entry name" value="Glutamine Phosphoribosylpyrophosphate, subunit 1, domain 1"/>
    <property type="match status" value="1"/>
</dbReference>
<evidence type="ECO:0000256" key="8">
    <source>
        <dbReference type="PIRSR" id="PIRSR001589-1"/>
    </source>
</evidence>
<dbReference type="Pfam" id="PF00733">
    <property type="entry name" value="Asn_synthase"/>
    <property type="match status" value="1"/>
</dbReference>
<dbReference type="GO" id="GO:0005524">
    <property type="term" value="F:ATP binding"/>
    <property type="evidence" value="ECO:0007669"/>
    <property type="project" value="UniProtKB-KW"/>
</dbReference>
<keyword evidence="6 8" id="KW-0315">Glutamine amidotransferase</keyword>
<dbReference type="PANTHER" id="PTHR43284">
    <property type="entry name" value="ASPARAGINE SYNTHETASE (GLUTAMINE-HYDROLYZING)"/>
    <property type="match status" value="1"/>
</dbReference>
<evidence type="ECO:0000256" key="9">
    <source>
        <dbReference type="PIRSR" id="PIRSR001589-2"/>
    </source>
</evidence>
<dbReference type="InterPro" id="IPR001962">
    <property type="entry name" value="Asn_synthase"/>
</dbReference>
<dbReference type="SUPFAM" id="SSF52402">
    <property type="entry name" value="Adenine nucleotide alpha hydrolases-like"/>
    <property type="match status" value="1"/>
</dbReference>
<dbReference type="GeneID" id="303487884"/>
<dbReference type="InterPro" id="IPR006426">
    <property type="entry name" value="Asn_synth_AEB"/>
</dbReference>
<comment type="similarity">
    <text evidence="2">Belongs to the asparagine synthetase family.</text>
</comment>